<accession>A0A1J5SQC8</accession>
<reference evidence="2" key="1">
    <citation type="submission" date="2016-10" db="EMBL/GenBank/DDBJ databases">
        <title>Sequence of Gallionella enrichment culture.</title>
        <authorList>
            <person name="Poehlein A."/>
            <person name="Muehling M."/>
            <person name="Daniel R."/>
        </authorList>
    </citation>
    <scope>NUCLEOTIDE SEQUENCE</scope>
</reference>
<evidence type="ECO:0000313" key="2">
    <source>
        <dbReference type="EMBL" id="OIR03844.1"/>
    </source>
</evidence>
<comment type="caution">
    <text evidence="2">The sequence shown here is derived from an EMBL/GenBank/DDBJ whole genome shotgun (WGS) entry which is preliminary data.</text>
</comment>
<name>A0A1J5SQC8_9ZZZZ</name>
<keyword evidence="1" id="KW-0812">Transmembrane</keyword>
<feature type="transmembrane region" description="Helical" evidence="1">
    <location>
        <begin position="55"/>
        <end position="78"/>
    </location>
</feature>
<dbReference type="AlphaFoldDB" id="A0A1J5SQC8"/>
<keyword evidence="1" id="KW-1133">Transmembrane helix</keyword>
<evidence type="ECO:0000256" key="1">
    <source>
        <dbReference type="SAM" id="Phobius"/>
    </source>
</evidence>
<keyword evidence="1" id="KW-0472">Membrane</keyword>
<dbReference type="EMBL" id="MLJW01000062">
    <property type="protein sequence ID" value="OIR03844.1"/>
    <property type="molecule type" value="Genomic_DNA"/>
</dbReference>
<proteinExistence type="predicted"/>
<sequence length="323" mass="36818">MHDNTRSQSLLLSLHQILSHGAITLLAVAIAFSLPQAAEYILYQWWPMVEKNTNLLLATEIAMASVMVLLFNFVKIVWGNRQRVAMAKLTALAYARNERRNWLSRRRERALLKRLSAARDACILSLTGYETLVDERSLLRGALQTAYEIRVMLVNPVGKGLYRRVDSLPSDITLLSFHKEIEASIACLAELRKAGKKVTLKFYEHEPFWKVIVLGDHVWVQHCHTGFEVKHQPEYVFALQHRNPREGMYIPFYMHFLDQWNQPRHPEYDFESGELVYRDEAGNECGRAAFGVPISNAYCPVSVPASPAEISLATLGTGLRVSH</sequence>
<gene>
    <name evidence="2" type="ORF">GALL_140250</name>
</gene>
<organism evidence="2">
    <name type="scientific">mine drainage metagenome</name>
    <dbReference type="NCBI Taxonomy" id="410659"/>
    <lineage>
        <taxon>unclassified sequences</taxon>
        <taxon>metagenomes</taxon>
        <taxon>ecological metagenomes</taxon>
    </lineage>
</organism>
<protein>
    <submittedName>
        <fullName evidence="2">Uncharacterized protein</fullName>
    </submittedName>
</protein>
<feature type="transmembrane region" description="Helical" evidence="1">
    <location>
        <begin position="12"/>
        <end position="35"/>
    </location>
</feature>